<evidence type="ECO:0000313" key="1">
    <source>
        <dbReference type="EMBL" id="RVW64193.1"/>
    </source>
</evidence>
<sequence length="137" mass="15245">MPRSGRWKLGLRRKLRVFKLRRMGWVACFLRGDWRDSESFSVKARARMTEEALTVEASMYESIPAVFGGDRVLFSSSPPSGCDQALVVGGVFGTEDIVEGVGFQALLRAVLIDGNPWVTGTDGEKYMGNRPQENEDL</sequence>
<protein>
    <submittedName>
        <fullName evidence="1">Uncharacterized protein</fullName>
    </submittedName>
</protein>
<dbReference type="Proteomes" id="UP000288805">
    <property type="component" value="Unassembled WGS sequence"/>
</dbReference>
<gene>
    <name evidence="1" type="ORF">CK203_046364</name>
</gene>
<dbReference type="AlphaFoldDB" id="A0A438FW52"/>
<dbReference type="EMBL" id="QGNW01000724">
    <property type="protein sequence ID" value="RVW64193.1"/>
    <property type="molecule type" value="Genomic_DNA"/>
</dbReference>
<reference evidence="1 2" key="1">
    <citation type="journal article" date="2018" name="PLoS Genet.">
        <title>Population sequencing reveals clonal diversity and ancestral inbreeding in the grapevine cultivar Chardonnay.</title>
        <authorList>
            <person name="Roach M.J."/>
            <person name="Johnson D.L."/>
            <person name="Bohlmann J."/>
            <person name="van Vuuren H.J."/>
            <person name="Jones S.J."/>
            <person name="Pretorius I.S."/>
            <person name="Schmidt S.A."/>
            <person name="Borneman A.R."/>
        </authorList>
    </citation>
    <scope>NUCLEOTIDE SEQUENCE [LARGE SCALE GENOMIC DNA]</scope>
    <source>
        <strain evidence="2">cv. Chardonnay</strain>
        <tissue evidence="1">Leaf</tissue>
    </source>
</reference>
<accession>A0A438FW52</accession>
<proteinExistence type="predicted"/>
<evidence type="ECO:0000313" key="2">
    <source>
        <dbReference type="Proteomes" id="UP000288805"/>
    </source>
</evidence>
<name>A0A438FW52_VITVI</name>
<organism evidence="1 2">
    <name type="scientific">Vitis vinifera</name>
    <name type="common">Grape</name>
    <dbReference type="NCBI Taxonomy" id="29760"/>
    <lineage>
        <taxon>Eukaryota</taxon>
        <taxon>Viridiplantae</taxon>
        <taxon>Streptophyta</taxon>
        <taxon>Embryophyta</taxon>
        <taxon>Tracheophyta</taxon>
        <taxon>Spermatophyta</taxon>
        <taxon>Magnoliopsida</taxon>
        <taxon>eudicotyledons</taxon>
        <taxon>Gunneridae</taxon>
        <taxon>Pentapetalae</taxon>
        <taxon>rosids</taxon>
        <taxon>Vitales</taxon>
        <taxon>Vitaceae</taxon>
        <taxon>Viteae</taxon>
        <taxon>Vitis</taxon>
    </lineage>
</organism>
<comment type="caution">
    <text evidence="1">The sequence shown here is derived from an EMBL/GenBank/DDBJ whole genome shotgun (WGS) entry which is preliminary data.</text>
</comment>